<dbReference type="Gene3D" id="3.40.50.300">
    <property type="entry name" value="P-loop containing nucleotide triphosphate hydrolases"/>
    <property type="match status" value="1"/>
</dbReference>
<keyword evidence="2" id="KW-0342">GTP-binding</keyword>
<keyword evidence="1" id="KW-0547">Nucleotide-binding</keyword>
<dbReference type="EMBL" id="GG738856">
    <property type="protein sequence ID" value="EFC46983.1"/>
    <property type="molecule type" value="Genomic_DNA"/>
</dbReference>
<dbReference type="SUPFAM" id="SSF52540">
    <property type="entry name" value="P-loop containing nucleoside triphosphate hydrolases"/>
    <property type="match status" value="1"/>
</dbReference>
<evidence type="ECO:0000256" key="1">
    <source>
        <dbReference type="ARBA" id="ARBA00022741"/>
    </source>
</evidence>
<dbReference type="SMART" id="SM00175">
    <property type="entry name" value="RAB"/>
    <property type="match status" value="1"/>
</dbReference>
<dbReference type="InterPro" id="IPR001806">
    <property type="entry name" value="Small_GTPase"/>
</dbReference>
<accession>D2V849</accession>
<dbReference type="PANTHER" id="PTHR24072">
    <property type="entry name" value="RHO FAMILY GTPASE"/>
    <property type="match status" value="1"/>
</dbReference>
<dbReference type="InterPro" id="IPR005225">
    <property type="entry name" value="Small_GTP-bd"/>
</dbReference>
<dbReference type="GO" id="GO:0007264">
    <property type="term" value="P:small GTPase-mediated signal transduction"/>
    <property type="evidence" value="ECO:0007669"/>
    <property type="project" value="InterPro"/>
</dbReference>
<dbReference type="eggNOG" id="KOG0393">
    <property type="taxonomic scope" value="Eukaryota"/>
</dbReference>
<proteinExistence type="predicted"/>
<dbReference type="VEuPathDB" id="AmoebaDB:NAEGRDRAFT_65028"/>
<dbReference type="InterPro" id="IPR027417">
    <property type="entry name" value="P-loop_NTPase"/>
</dbReference>
<dbReference type="InParanoid" id="D2V849"/>
<organism evidence="4">
    <name type="scientific">Naegleria gruberi</name>
    <name type="common">Amoeba</name>
    <dbReference type="NCBI Taxonomy" id="5762"/>
    <lineage>
        <taxon>Eukaryota</taxon>
        <taxon>Discoba</taxon>
        <taxon>Heterolobosea</taxon>
        <taxon>Tetramitia</taxon>
        <taxon>Eutetramitia</taxon>
        <taxon>Vahlkampfiidae</taxon>
        <taxon>Naegleria</taxon>
    </lineage>
</organism>
<dbReference type="Proteomes" id="UP000006671">
    <property type="component" value="Unassembled WGS sequence"/>
</dbReference>
<dbReference type="GeneID" id="8850409"/>
<dbReference type="GO" id="GO:0003924">
    <property type="term" value="F:GTPase activity"/>
    <property type="evidence" value="ECO:0007669"/>
    <property type="project" value="InterPro"/>
</dbReference>
<sequence>MISNEVEMLLNDPDFKIKIVMVGSPNSGKTSLATRFAKCEFDMNKSYEHSTDTSIQLAKIDVNDKQVTTEIWDCISELGVAHEEKRRLQYLNTMAFIICVSLTDESTLEDALHYWIPEIKKYSPDTPIVLCGSKLDLVKNDSSIGTQNQNRYTTYEHMVHQAKRSKCKTYVETTCISDVTVVQLFATAIQCALGLYKDDDSSKKCSLM</sequence>
<dbReference type="PRINTS" id="PR00449">
    <property type="entry name" value="RASTRNSFRMNG"/>
</dbReference>
<dbReference type="SMART" id="SM00174">
    <property type="entry name" value="RHO"/>
    <property type="match status" value="1"/>
</dbReference>
<dbReference type="SMART" id="SM00173">
    <property type="entry name" value="RAS"/>
    <property type="match status" value="1"/>
</dbReference>
<evidence type="ECO:0000256" key="2">
    <source>
        <dbReference type="ARBA" id="ARBA00023134"/>
    </source>
</evidence>
<dbReference type="NCBIfam" id="TIGR00231">
    <property type="entry name" value="small_GTP"/>
    <property type="match status" value="1"/>
</dbReference>
<dbReference type="OrthoDB" id="10020961at2759"/>
<dbReference type="Pfam" id="PF00071">
    <property type="entry name" value="Ras"/>
    <property type="match status" value="1"/>
</dbReference>
<dbReference type="OMA" id="HWIPECK"/>
<dbReference type="GO" id="GO:0005525">
    <property type="term" value="F:GTP binding"/>
    <property type="evidence" value="ECO:0007669"/>
    <property type="project" value="UniProtKB-KW"/>
</dbReference>
<keyword evidence="4" id="KW-1185">Reference proteome</keyword>
<gene>
    <name evidence="3" type="ORF">NAEGRDRAFT_65028</name>
</gene>
<dbReference type="PROSITE" id="PS51421">
    <property type="entry name" value="RAS"/>
    <property type="match status" value="1"/>
</dbReference>
<reference evidence="3 4" key="1">
    <citation type="journal article" date="2010" name="Cell">
        <title>The genome of Naegleria gruberi illuminates early eukaryotic versatility.</title>
        <authorList>
            <person name="Fritz-Laylin L.K."/>
            <person name="Prochnik S.E."/>
            <person name="Ginger M.L."/>
            <person name="Dacks J.B."/>
            <person name="Carpenter M.L."/>
            <person name="Field M.C."/>
            <person name="Kuo A."/>
            <person name="Paredez A."/>
            <person name="Chapman J."/>
            <person name="Pham J."/>
            <person name="Shu S."/>
            <person name="Neupane R."/>
            <person name="Cipriano M."/>
            <person name="Mancuso J."/>
            <person name="Tu H."/>
            <person name="Salamov A."/>
            <person name="Lindquist E."/>
            <person name="Shapiro H."/>
            <person name="Lucas S."/>
            <person name="Grigoriev I.V."/>
            <person name="Cande W.Z."/>
            <person name="Fulton C."/>
            <person name="Rokhsar D.S."/>
            <person name="Dawson S.C."/>
        </authorList>
    </citation>
    <scope>NUCLEOTIDE SEQUENCE [LARGE SCALE GENOMIC DNA]</scope>
    <source>
        <strain evidence="3 4">NEG-M</strain>
    </source>
</reference>
<evidence type="ECO:0000313" key="4">
    <source>
        <dbReference type="Proteomes" id="UP000006671"/>
    </source>
</evidence>
<dbReference type="PROSITE" id="PS51419">
    <property type="entry name" value="RAB"/>
    <property type="match status" value="1"/>
</dbReference>
<protein>
    <submittedName>
        <fullName evidence="3">Small GTPase</fullName>
    </submittedName>
</protein>
<dbReference type="InterPro" id="IPR003578">
    <property type="entry name" value="Small_GTPase_Rho"/>
</dbReference>
<dbReference type="PROSITE" id="PS51420">
    <property type="entry name" value="RHO"/>
    <property type="match status" value="1"/>
</dbReference>
<dbReference type="RefSeq" id="XP_002679727.1">
    <property type="nucleotide sequence ID" value="XM_002679681.1"/>
</dbReference>
<dbReference type="KEGG" id="ngr:NAEGRDRAFT_65028"/>
<dbReference type="STRING" id="5762.D2V849"/>
<name>D2V849_NAEGR</name>
<dbReference type="AlphaFoldDB" id="D2V849"/>
<evidence type="ECO:0000313" key="3">
    <source>
        <dbReference type="EMBL" id="EFC46983.1"/>
    </source>
</evidence>